<evidence type="ECO:0000313" key="5">
    <source>
        <dbReference type="Proteomes" id="UP001321475"/>
    </source>
</evidence>
<evidence type="ECO:0008006" key="6">
    <source>
        <dbReference type="Google" id="ProtNLM"/>
    </source>
</evidence>
<accession>A0ABN6XJ93</accession>
<evidence type="ECO:0000313" key="4">
    <source>
        <dbReference type="EMBL" id="BDZ43606.1"/>
    </source>
</evidence>
<feature type="domain" description="XdhC Rossmann" evidence="3">
    <location>
        <begin position="230"/>
        <end position="375"/>
    </location>
</feature>
<dbReference type="PANTHER" id="PTHR30388">
    <property type="entry name" value="ALDEHYDE OXIDOREDUCTASE MOLYBDENUM COFACTOR ASSEMBLY PROTEIN"/>
    <property type="match status" value="1"/>
</dbReference>
<evidence type="ECO:0000256" key="1">
    <source>
        <dbReference type="SAM" id="MobiDB-lite"/>
    </source>
</evidence>
<dbReference type="PANTHER" id="PTHR30388:SF4">
    <property type="entry name" value="MOLYBDENUM COFACTOR INSERTION CHAPERONE PAOD"/>
    <property type="match status" value="1"/>
</dbReference>
<proteinExistence type="predicted"/>
<dbReference type="EMBL" id="AP027729">
    <property type="protein sequence ID" value="BDZ43606.1"/>
    <property type="molecule type" value="Genomic_DNA"/>
</dbReference>
<feature type="region of interest" description="Disordered" evidence="1">
    <location>
        <begin position="381"/>
        <end position="424"/>
    </location>
</feature>
<reference evidence="5" key="1">
    <citation type="journal article" date="2019" name="Int. J. Syst. Evol. Microbiol.">
        <title>The Global Catalogue of Microorganisms (GCM) 10K type strain sequencing project: providing services to taxonomists for standard genome sequencing and annotation.</title>
        <authorList>
            <consortium name="The Broad Institute Genomics Platform"/>
            <consortium name="The Broad Institute Genome Sequencing Center for Infectious Disease"/>
            <person name="Wu L."/>
            <person name="Ma J."/>
        </authorList>
    </citation>
    <scope>NUCLEOTIDE SEQUENCE [LARGE SCALE GENOMIC DNA]</scope>
    <source>
        <strain evidence="5">NBRC 108565</strain>
    </source>
</reference>
<dbReference type="InterPro" id="IPR003777">
    <property type="entry name" value="XdhC_CoxI"/>
</dbReference>
<dbReference type="Gene3D" id="3.40.50.720">
    <property type="entry name" value="NAD(P)-binding Rossmann-like Domain"/>
    <property type="match status" value="1"/>
</dbReference>
<dbReference type="InterPro" id="IPR052698">
    <property type="entry name" value="MoCofactor_Util/Proc"/>
</dbReference>
<sequence length="424" mass="42908">MLDIVSSLGPWLAPGEAPFAVATVVAVGGSVPRPVGTSMAVRGDEIVGSLSGGCVEAAVIEACHEAALTGRAHRESFGWSADDAFAVGLTCGGTLDVHVQPVDPGAGHAALDALRAVAAAPADDPAVLVRRIAGDVADDGPRPGGPVAVLLGTAARGTDGAELDRRLRPPRRRPGLPGAAAQVAALVRTGTSGTLRFSAHGGGPVPQDCDLTDDAPVTLLVETRLPAPRMIVCGANDHGAALVAAAPLLGYRVTLVDGRPLFADPRRFPGAEVVVAWPDRYLAAEVDAGRVDERTVVAVLSHDAKFDVPLLALALRSDLAFVGAMGSRRAHADRVAALRDAGVTGAELARLRSPIGLDLGGVTPAETAVAILAEVVAGHRHRTGPGIDGSSSPGGTRTGFAPLSATDGPIHPTSTPTDGDSSWT</sequence>
<evidence type="ECO:0000259" key="3">
    <source>
        <dbReference type="Pfam" id="PF13478"/>
    </source>
</evidence>
<dbReference type="Pfam" id="PF13478">
    <property type="entry name" value="XdhC_C"/>
    <property type="match status" value="1"/>
</dbReference>
<feature type="compositionally biased region" description="Low complexity" evidence="1">
    <location>
        <begin position="384"/>
        <end position="395"/>
    </location>
</feature>
<organism evidence="4 5">
    <name type="scientific">Paraoerskovia sediminicola</name>
    <dbReference type="NCBI Taxonomy" id="1138587"/>
    <lineage>
        <taxon>Bacteria</taxon>
        <taxon>Bacillati</taxon>
        <taxon>Actinomycetota</taxon>
        <taxon>Actinomycetes</taxon>
        <taxon>Micrococcales</taxon>
        <taxon>Cellulomonadaceae</taxon>
        <taxon>Paraoerskovia</taxon>
    </lineage>
</organism>
<keyword evidence="5" id="KW-1185">Reference proteome</keyword>
<protein>
    <recommendedName>
        <fullName evidence="6">Xanthine dehydrogenase accessory factor</fullName>
    </recommendedName>
</protein>
<feature type="compositionally biased region" description="Polar residues" evidence="1">
    <location>
        <begin position="412"/>
        <end position="424"/>
    </location>
</feature>
<feature type="domain" description="XdhC- CoxI" evidence="2">
    <location>
        <begin position="17"/>
        <end position="78"/>
    </location>
</feature>
<dbReference type="Proteomes" id="UP001321475">
    <property type="component" value="Chromosome"/>
</dbReference>
<gene>
    <name evidence="4" type="ORF">GCM10025865_29050</name>
</gene>
<name>A0ABN6XJ93_9CELL</name>
<dbReference type="Pfam" id="PF02625">
    <property type="entry name" value="XdhC_CoxI"/>
    <property type="match status" value="1"/>
</dbReference>
<dbReference type="InterPro" id="IPR027051">
    <property type="entry name" value="XdhC_Rossmann_dom"/>
</dbReference>
<evidence type="ECO:0000259" key="2">
    <source>
        <dbReference type="Pfam" id="PF02625"/>
    </source>
</evidence>
<dbReference type="RefSeq" id="WP_286217794.1">
    <property type="nucleotide sequence ID" value="NZ_AP027729.1"/>
</dbReference>